<keyword evidence="3" id="KW-1185">Reference proteome</keyword>
<dbReference type="EMBL" id="AWSJ01000169">
    <property type="protein sequence ID" value="ERI09067.1"/>
    <property type="molecule type" value="Genomic_DNA"/>
</dbReference>
<dbReference type="STRING" id="649747.HMPREF0083_02845"/>
<keyword evidence="1" id="KW-0812">Transmembrane</keyword>
<evidence type="ECO:0000313" key="3">
    <source>
        <dbReference type="Proteomes" id="UP000016511"/>
    </source>
</evidence>
<evidence type="ECO:0000313" key="2">
    <source>
        <dbReference type="EMBL" id="ERI09067.1"/>
    </source>
</evidence>
<keyword evidence="1" id="KW-0472">Membrane</keyword>
<protein>
    <submittedName>
        <fullName evidence="2">Uncharacterized protein</fullName>
    </submittedName>
</protein>
<evidence type="ECO:0000256" key="1">
    <source>
        <dbReference type="SAM" id="Phobius"/>
    </source>
</evidence>
<reference evidence="2 3" key="1">
    <citation type="submission" date="2013-08" db="EMBL/GenBank/DDBJ databases">
        <authorList>
            <person name="Weinstock G."/>
            <person name="Sodergren E."/>
            <person name="Wylie T."/>
            <person name="Fulton L."/>
            <person name="Fulton R."/>
            <person name="Fronick C."/>
            <person name="O'Laughlin M."/>
            <person name="Godfrey J."/>
            <person name="Miner T."/>
            <person name="Herter B."/>
            <person name="Appelbaum E."/>
            <person name="Cordes M."/>
            <person name="Lek S."/>
            <person name="Wollam A."/>
            <person name="Pepin K.H."/>
            <person name="Palsikar V.B."/>
            <person name="Mitreva M."/>
            <person name="Wilson R.K."/>
        </authorList>
    </citation>
    <scope>NUCLEOTIDE SEQUENCE [LARGE SCALE GENOMIC DNA]</scope>
    <source>
        <strain evidence="2 3">ATCC 12856</strain>
    </source>
</reference>
<proteinExistence type="predicted"/>
<name>U1YA96_ANEAE</name>
<feature type="transmembrane region" description="Helical" evidence="1">
    <location>
        <begin position="12"/>
        <end position="28"/>
    </location>
</feature>
<comment type="caution">
    <text evidence="2">The sequence shown here is derived from an EMBL/GenBank/DDBJ whole genome shotgun (WGS) entry which is preliminary data.</text>
</comment>
<accession>U1YA96</accession>
<dbReference type="HOGENOM" id="CLU_3246445_0_0_9"/>
<keyword evidence="1" id="KW-1133">Transmembrane helix</keyword>
<sequence length="42" mass="5106">MRRRENFEKINLFLFLIVLFVTIVIIKIKPPVRCKMIDSQNE</sequence>
<dbReference type="AlphaFoldDB" id="U1YA96"/>
<organism evidence="2 3">
    <name type="scientific">Aneurinibacillus aneurinilyticus ATCC 12856</name>
    <dbReference type="NCBI Taxonomy" id="649747"/>
    <lineage>
        <taxon>Bacteria</taxon>
        <taxon>Bacillati</taxon>
        <taxon>Bacillota</taxon>
        <taxon>Bacilli</taxon>
        <taxon>Bacillales</taxon>
        <taxon>Paenibacillaceae</taxon>
        <taxon>Aneurinibacillus group</taxon>
        <taxon>Aneurinibacillus</taxon>
    </lineage>
</organism>
<gene>
    <name evidence="2" type="ORF">HMPREF0083_02845</name>
</gene>
<dbReference type="Proteomes" id="UP000016511">
    <property type="component" value="Unassembled WGS sequence"/>
</dbReference>